<feature type="compositionally biased region" description="Pro residues" evidence="1">
    <location>
        <begin position="77"/>
        <end position="90"/>
    </location>
</feature>
<accession>A0A2G1UNU9</accession>
<comment type="caution">
    <text evidence="3">The sequence shown here is derived from an EMBL/GenBank/DDBJ whole genome shotgun (WGS) entry which is preliminary data.</text>
</comment>
<evidence type="ECO:0008006" key="5">
    <source>
        <dbReference type="Google" id="ProtNLM"/>
    </source>
</evidence>
<gene>
    <name evidence="3" type="ORF">CLH61_03570</name>
</gene>
<reference evidence="3 4" key="1">
    <citation type="submission" date="2017-09" db="EMBL/GenBank/DDBJ databases">
        <title>The draft genome sequences of Marinobacter sp. PWS21.</title>
        <authorList>
            <person name="Cao J."/>
        </authorList>
    </citation>
    <scope>NUCLEOTIDE SEQUENCE [LARGE SCALE GENOMIC DNA]</scope>
    <source>
        <strain evidence="3 4">PWS21</strain>
    </source>
</reference>
<dbReference type="SUPFAM" id="SSF74653">
    <property type="entry name" value="TolA/TonB C-terminal domain"/>
    <property type="match status" value="1"/>
</dbReference>
<keyword evidence="2" id="KW-0812">Transmembrane</keyword>
<protein>
    <recommendedName>
        <fullName evidence="5">TonB C-terminal domain-containing protein</fullName>
    </recommendedName>
</protein>
<evidence type="ECO:0000256" key="1">
    <source>
        <dbReference type="SAM" id="MobiDB-lite"/>
    </source>
</evidence>
<keyword evidence="2" id="KW-0472">Membrane</keyword>
<dbReference type="NCBIfam" id="NF033768">
    <property type="entry name" value="myxo_SS_tail"/>
    <property type="match status" value="1"/>
</dbReference>
<dbReference type="RefSeq" id="WP_099613347.1">
    <property type="nucleotide sequence ID" value="NZ_KZ319368.1"/>
</dbReference>
<feature type="transmembrane region" description="Helical" evidence="2">
    <location>
        <begin position="26"/>
        <end position="43"/>
    </location>
</feature>
<evidence type="ECO:0000256" key="2">
    <source>
        <dbReference type="SAM" id="Phobius"/>
    </source>
</evidence>
<sequence>MAEVLQPAGRLPWSGDEGERRLFRRILVALLLVALAPAVWIPWIELPQRDRAEAEAIPPQLARLVERKAVPPAEAVSPPPPAPEPVPEVSPQPESVPEVAMPRPEPAPAKPAPEPVAPSQTVEQARAVASRSGLLGLRSELAKIRDAVPAVEHARLAANVTTADVESQAGTNPVEVLAGSGGITETSGPVHEVAVAGHTVREVASAPTAQTAAVARAKPSPAARKGPAERGMTNIRKVFDAQKTALYTIYRRELRQDPGLEGKVLLELVIEPDGSVSHCEVVSSELDNPALESRLASRVRLFNFGAENVESRRVRFPIDFLPG</sequence>
<feature type="compositionally biased region" description="Pro residues" evidence="1">
    <location>
        <begin position="103"/>
        <end position="116"/>
    </location>
</feature>
<name>A0A2G1UNU9_9GAMM</name>
<keyword evidence="4" id="KW-1185">Reference proteome</keyword>
<dbReference type="AlphaFoldDB" id="A0A2G1UNU9"/>
<feature type="compositionally biased region" description="Low complexity" evidence="1">
    <location>
        <begin position="91"/>
        <end position="102"/>
    </location>
</feature>
<evidence type="ECO:0000313" key="3">
    <source>
        <dbReference type="EMBL" id="PHQ16181.1"/>
    </source>
</evidence>
<dbReference type="InterPro" id="IPR049806">
    <property type="entry name" value="MasK-like_C"/>
</dbReference>
<feature type="region of interest" description="Disordered" evidence="1">
    <location>
        <begin position="72"/>
        <end position="121"/>
    </location>
</feature>
<proteinExistence type="predicted"/>
<dbReference type="Proteomes" id="UP000231409">
    <property type="component" value="Unassembled WGS sequence"/>
</dbReference>
<dbReference type="Gene3D" id="3.30.1150.10">
    <property type="match status" value="1"/>
</dbReference>
<keyword evidence="2" id="KW-1133">Transmembrane helix</keyword>
<dbReference type="EMBL" id="NTFH01000004">
    <property type="protein sequence ID" value="PHQ16181.1"/>
    <property type="molecule type" value="Genomic_DNA"/>
</dbReference>
<organism evidence="3 4">
    <name type="scientific">Marinobacter profundi</name>
    <dbReference type="NCBI Taxonomy" id="2666256"/>
    <lineage>
        <taxon>Bacteria</taxon>
        <taxon>Pseudomonadati</taxon>
        <taxon>Pseudomonadota</taxon>
        <taxon>Gammaproteobacteria</taxon>
        <taxon>Pseudomonadales</taxon>
        <taxon>Marinobacteraceae</taxon>
        <taxon>Marinobacter</taxon>
    </lineage>
</organism>
<evidence type="ECO:0000313" key="4">
    <source>
        <dbReference type="Proteomes" id="UP000231409"/>
    </source>
</evidence>